<evidence type="ECO:0000256" key="10">
    <source>
        <dbReference type="SAM" id="SignalP"/>
    </source>
</evidence>
<evidence type="ECO:0000256" key="8">
    <source>
        <dbReference type="RuleBase" id="RU361169"/>
    </source>
</evidence>
<dbReference type="Pfam" id="PF00295">
    <property type="entry name" value="Glyco_hydro_28"/>
    <property type="match status" value="1"/>
</dbReference>
<evidence type="ECO:0000256" key="5">
    <source>
        <dbReference type="ARBA" id="ARBA00022801"/>
    </source>
</evidence>
<dbReference type="InterPro" id="IPR006626">
    <property type="entry name" value="PbH1"/>
</dbReference>
<evidence type="ECO:0000256" key="7">
    <source>
        <dbReference type="ARBA" id="ARBA00023316"/>
    </source>
</evidence>
<proteinExistence type="inferred from homology"/>
<comment type="caution">
    <text evidence="11">The sequence shown here is derived from an EMBL/GenBank/DDBJ whole genome shotgun (WGS) entry which is preliminary data.</text>
</comment>
<accession>A0ABR0D907</accession>
<dbReference type="SUPFAM" id="SSF51126">
    <property type="entry name" value="Pectin lyase-like"/>
    <property type="match status" value="1"/>
</dbReference>
<evidence type="ECO:0000256" key="6">
    <source>
        <dbReference type="ARBA" id="ARBA00023295"/>
    </source>
</evidence>
<feature type="region of interest" description="Disordered" evidence="9">
    <location>
        <begin position="35"/>
        <end position="73"/>
    </location>
</feature>
<keyword evidence="3" id="KW-0134">Cell wall</keyword>
<dbReference type="InterPro" id="IPR000743">
    <property type="entry name" value="Glyco_hydro_28"/>
</dbReference>
<dbReference type="InterPro" id="IPR012334">
    <property type="entry name" value="Pectin_lyas_fold"/>
</dbReference>
<comment type="similarity">
    <text evidence="2 8">Belongs to the glycosyl hydrolase 28 family.</text>
</comment>
<feature type="non-terminal residue" evidence="11">
    <location>
        <position position="552"/>
    </location>
</feature>
<dbReference type="EMBL" id="JAYDYQ010002533">
    <property type="protein sequence ID" value="KAK4485752.1"/>
    <property type="molecule type" value="Genomic_DNA"/>
</dbReference>
<gene>
    <name evidence="11" type="ORF">RD792_008398</name>
</gene>
<keyword evidence="6 8" id="KW-0326">Glycosidase</keyword>
<comment type="subcellular location">
    <subcellularLocation>
        <location evidence="1">Secreted</location>
        <location evidence="1">Cell wall</location>
    </subcellularLocation>
</comment>
<dbReference type="PANTHER" id="PTHR31375">
    <property type="match status" value="1"/>
</dbReference>
<evidence type="ECO:0000256" key="3">
    <source>
        <dbReference type="ARBA" id="ARBA00022512"/>
    </source>
</evidence>
<keyword evidence="5 8" id="KW-0378">Hydrolase</keyword>
<name>A0ABR0D907_9LAMI</name>
<evidence type="ECO:0000256" key="4">
    <source>
        <dbReference type="ARBA" id="ARBA00022525"/>
    </source>
</evidence>
<dbReference type="InterPro" id="IPR011050">
    <property type="entry name" value="Pectin_lyase_fold/virulence"/>
</dbReference>
<dbReference type="SMART" id="SM00710">
    <property type="entry name" value="PbH1"/>
    <property type="match status" value="4"/>
</dbReference>
<evidence type="ECO:0000256" key="1">
    <source>
        <dbReference type="ARBA" id="ARBA00004191"/>
    </source>
</evidence>
<evidence type="ECO:0000313" key="12">
    <source>
        <dbReference type="Proteomes" id="UP001291926"/>
    </source>
</evidence>
<feature type="compositionally biased region" description="Basic residues" evidence="9">
    <location>
        <begin position="35"/>
        <end position="46"/>
    </location>
</feature>
<evidence type="ECO:0008006" key="13">
    <source>
        <dbReference type="Google" id="ProtNLM"/>
    </source>
</evidence>
<evidence type="ECO:0000313" key="11">
    <source>
        <dbReference type="EMBL" id="KAK4485752.1"/>
    </source>
</evidence>
<keyword evidence="4" id="KW-0964">Secreted</keyword>
<keyword evidence="7" id="KW-0961">Cell wall biogenesis/degradation</keyword>
<keyword evidence="12" id="KW-1185">Reference proteome</keyword>
<feature type="region of interest" description="Disordered" evidence="9">
    <location>
        <begin position="525"/>
        <end position="552"/>
    </location>
</feature>
<feature type="signal peptide" evidence="10">
    <location>
        <begin position="1"/>
        <end position="30"/>
    </location>
</feature>
<organism evidence="11 12">
    <name type="scientific">Penstemon davidsonii</name>
    <dbReference type="NCBI Taxonomy" id="160366"/>
    <lineage>
        <taxon>Eukaryota</taxon>
        <taxon>Viridiplantae</taxon>
        <taxon>Streptophyta</taxon>
        <taxon>Embryophyta</taxon>
        <taxon>Tracheophyta</taxon>
        <taxon>Spermatophyta</taxon>
        <taxon>Magnoliopsida</taxon>
        <taxon>eudicotyledons</taxon>
        <taxon>Gunneridae</taxon>
        <taxon>Pentapetalae</taxon>
        <taxon>asterids</taxon>
        <taxon>lamiids</taxon>
        <taxon>Lamiales</taxon>
        <taxon>Plantaginaceae</taxon>
        <taxon>Cheloneae</taxon>
        <taxon>Penstemon</taxon>
    </lineage>
</organism>
<evidence type="ECO:0000256" key="9">
    <source>
        <dbReference type="SAM" id="MobiDB-lite"/>
    </source>
</evidence>
<dbReference type="Proteomes" id="UP001291926">
    <property type="component" value="Unassembled WGS sequence"/>
</dbReference>
<feature type="chain" id="PRO_5045514785" description="Polygalacturonase" evidence="10">
    <location>
        <begin position="31"/>
        <end position="552"/>
    </location>
</feature>
<sequence length="552" mass="60285">MKKANNSSILFILVLWLLIVTTFFTLLVEAKKNHNTKTKMHKNKKHNNVDHRNNPPNDANSPVPIPDKGSSTYPTKSSVFNILTFGAKGNGVSDDSKALLGAWNSACKVTRATVEIPSGIKFLIKPITLQGPCMPNLILQINGVILAPPKFGSWPKSSLYQWINFKWVHNFTLQGSGTVDGQGYNWWGTSQPNQKKKSKKIPDIKPTALRFYSSYNVTVRDITIVNSPLCHLKFDSSKGVKIDNITISAPESSPNTDGIHLQNTQDVEIQYSNIASGDDCLSIQTGCSNVHAHHINCGPGHGISLGGLGKDKTAACVSNIVFEDIIIQNTLYGARIKTWQGGLGSVKNVTFSNIQVSNVKVPIMIDQFYCDKNVCKNQTGAVAISGVKFNQITGTYSVQPVHLACSTSIPCIDVDLISVQLEPTPGYSGFQQELCSNSYGKSMGPLVPASIISYVAPPPRFPQPPTSPSAVPTTREENNELIQNWVDTKVAKEKPVKKRTKRNDMGELATEEQYTASAVIKVRIAEARRGPNKSQADPMATQSNSPRKKIAL</sequence>
<keyword evidence="10" id="KW-0732">Signal</keyword>
<protein>
    <recommendedName>
        <fullName evidence="13">Polygalacturonase</fullName>
    </recommendedName>
</protein>
<feature type="compositionally biased region" description="Polar residues" evidence="9">
    <location>
        <begin position="532"/>
        <end position="545"/>
    </location>
</feature>
<evidence type="ECO:0000256" key="2">
    <source>
        <dbReference type="ARBA" id="ARBA00008834"/>
    </source>
</evidence>
<dbReference type="Gene3D" id="2.160.20.10">
    <property type="entry name" value="Single-stranded right-handed beta-helix, Pectin lyase-like"/>
    <property type="match status" value="1"/>
</dbReference>
<reference evidence="11 12" key="1">
    <citation type="journal article" date="2023" name="bioRxiv">
        <title>Genome report: Whole genome sequence and annotation of Penstemon davidsonii.</title>
        <authorList>
            <person name="Ostevik K.L."/>
            <person name="Alabady M."/>
            <person name="Zhang M."/>
            <person name="Rausher M.D."/>
        </authorList>
    </citation>
    <scope>NUCLEOTIDE SEQUENCE [LARGE SCALE GENOMIC DNA]</scope>
    <source>
        <strain evidence="11">DNT005</strain>
        <tissue evidence="11">Whole leaf</tissue>
    </source>
</reference>